<keyword evidence="1" id="KW-1133">Transmembrane helix</keyword>
<evidence type="ECO:0000313" key="4">
    <source>
        <dbReference type="Proteomes" id="UP000251281"/>
    </source>
</evidence>
<proteinExistence type="predicted"/>
<protein>
    <recommendedName>
        <fullName evidence="2">Sensor histidine kinase NatK-like C-terminal domain-containing protein</fullName>
    </recommendedName>
</protein>
<dbReference type="InterPro" id="IPR032834">
    <property type="entry name" value="NatK-like_C"/>
</dbReference>
<dbReference type="CDD" id="cd16935">
    <property type="entry name" value="HATPase_AgrC-ComD-like"/>
    <property type="match status" value="1"/>
</dbReference>
<dbReference type="Pfam" id="PF14501">
    <property type="entry name" value="HATPase_c_5"/>
    <property type="match status" value="1"/>
</dbReference>
<feature type="transmembrane region" description="Helical" evidence="1">
    <location>
        <begin position="194"/>
        <end position="216"/>
    </location>
</feature>
<organism evidence="3 4">
    <name type="scientific">Faecalibacterium prausnitzii</name>
    <dbReference type="NCBI Taxonomy" id="853"/>
    <lineage>
        <taxon>Bacteria</taxon>
        <taxon>Bacillati</taxon>
        <taxon>Bacillota</taxon>
        <taxon>Clostridia</taxon>
        <taxon>Eubacteriales</taxon>
        <taxon>Oscillospiraceae</taxon>
        <taxon>Faecalibacterium</taxon>
    </lineage>
</organism>
<keyword evidence="1" id="KW-0812">Transmembrane</keyword>
<dbReference type="AlphaFoldDB" id="A0A329UDA8"/>
<feature type="domain" description="Sensor histidine kinase NatK-like C-terminal" evidence="2">
    <location>
        <begin position="326"/>
        <end position="430"/>
    </location>
</feature>
<sequence length="433" mass="48354">MTISLCTFLRAVSYGLLLPFYVCGTELRRSLQRQGLQPVVLVLALTVILQWEQTFATLGGQYVGIVCSIALYAITAYALLRRSIGLALQQALCFFLLTDCTDTIMRFANMRLLGYDPLRSGTFWAALLAYLPLTTVQGTLLWLLRSFCPAEKLRILRSAALALYVLAAVPYLFVCRLTYWLPLTNEELTTAVPVLLTGCCVLALLVNISFLSYAIAEEEKRTMLQLRIAAEQQQQQYLLRKTAVDSVRCKYHDLKNILLYLEQSSDQATVQAHIRQILQEVQPYEQMTATGNETVDILLGEKLARCQQAQIACTITVDGKLLNFIQPIDLCVIFGNAMDNAIEACSALPDPDSRALSVRCQKRGGFVVLNFRNACLQQHLPVDALPKTTKDDPENHGFGLTSIRSATEKYGGQMSLRSENGEFVLTLLFPEKK</sequence>
<dbReference type="InterPro" id="IPR036890">
    <property type="entry name" value="HATPase_C_sf"/>
</dbReference>
<dbReference type="SUPFAM" id="SSF55874">
    <property type="entry name" value="ATPase domain of HSP90 chaperone/DNA topoisomerase II/histidine kinase"/>
    <property type="match status" value="1"/>
</dbReference>
<dbReference type="EMBL" id="PRLD01000003">
    <property type="protein sequence ID" value="RAW58918.1"/>
    <property type="molecule type" value="Genomic_DNA"/>
</dbReference>
<feature type="transmembrane region" description="Helical" evidence="1">
    <location>
        <begin position="35"/>
        <end position="53"/>
    </location>
</feature>
<dbReference type="PANTHER" id="PTHR40448">
    <property type="entry name" value="TWO-COMPONENT SENSOR HISTIDINE KINASE"/>
    <property type="match status" value="1"/>
</dbReference>
<dbReference type="RefSeq" id="WP_112090378.1">
    <property type="nucleotide sequence ID" value="NZ_PRLD01000003.1"/>
</dbReference>
<name>A0A329UDA8_9FIRM</name>
<gene>
    <name evidence="3" type="ORF">C4N24_03750</name>
</gene>
<reference evidence="3 4" key="1">
    <citation type="submission" date="2018-02" db="EMBL/GenBank/DDBJ databases">
        <title>Complete genome sequencing of Faecalibacterium prausnitzii strains isolated from the human gut.</title>
        <authorList>
            <person name="Fitzgerald B.C."/>
            <person name="Shkoporov A.N."/>
            <person name="Ross P.R."/>
            <person name="Hill C."/>
        </authorList>
    </citation>
    <scope>NUCLEOTIDE SEQUENCE [LARGE SCALE GENOMIC DNA]</scope>
    <source>
        <strain evidence="3 4">APC923/51-1</strain>
    </source>
</reference>
<dbReference type="Proteomes" id="UP000251281">
    <property type="component" value="Unassembled WGS sequence"/>
</dbReference>
<evidence type="ECO:0000259" key="2">
    <source>
        <dbReference type="Pfam" id="PF14501"/>
    </source>
</evidence>
<feature type="transmembrane region" description="Helical" evidence="1">
    <location>
        <begin position="59"/>
        <end position="80"/>
    </location>
</feature>
<dbReference type="Gene3D" id="3.30.565.10">
    <property type="entry name" value="Histidine kinase-like ATPase, C-terminal domain"/>
    <property type="match status" value="1"/>
</dbReference>
<evidence type="ECO:0000313" key="3">
    <source>
        <dbReference type="EMBL" id="RAW58918.1"/>
    </source>
</evidence>
<accession>A0A329UDA8</accession>
<comment type="caution">
    <text evidence="3">The sequence shown here is derived from an EMBL/GenBank/DDBJ whole genome shotgun (WGS) entry which is preliminary data.</text>
</comment>
<keyword evidence="1" id="KW-0472">Membrane</keyword>
<dbReference type="GO" id="GO:0042802">
    <property type="term" value="F:identical protein binding"/>
    <property type="evidence" value="ECO:0007669"/>
    <property type="project" value="TreeGrafter"/>
</dbReference>
<dbReference type="PANTHER" id="PTHR40448:SF1">
    <property type="entry name" value="TWO-COMPONENT SENSOR HISTIDINE KINASE"/>
    <property type="match status" value="1"/>
</dbReference>
<feature type="transmembrane region" description="Helical" evidence="1">
    <location>
        <begin position="121"/>
        <end position="143"/>
    </location>
</feature>
<evidence type="ECO:0000256" key="1">
    <source>
        <dbReference type="SAM" id="Phobius"/>
    </source>
</evidence>
<feature type="transmembrane region" description="Helical" evidence="1">
    <location>
        <begin position="155"/>
        <end position="174"/>
    </location>
</feature>